<comment type="caution">
    <text evidence="2">The sequence shown here is derived from an EMBL/GenBank/DDBJ whole genome shotgun (WGS) entry which is preliminary data.</text>
</comment>
<protein>
    <recommendedName>
        <fullName evidence="4">Glycosyltransferase</fullName>
    </recommendedName>
</protein>
<keyword evidence="3" id="KW-1185">Reference proteome</keyword>
<proteinExistence type="predicted"/>
<dbReference type="Proteomes" id="UP001551482">
    <property type="component" value="Unassembled WGS sequence"/>
</dbReference>
<evidence type="ECO:0000313" key="3">
    <source>
        <dbReference type="Proteomes" id="UP001551482"/>
    </source>
</evidence>
<name>A0ABV3DFN4_9ACTN</name>
<reference evidence="2 3" key="1">
    <citation type="submission" date="2024-06" db="EMBL/GenBank/DDBJ databases">
        <title>The Natural Products Discovery Center: Release of the First 8490 Sequenced Strains for Exploring Actinobacteria Biosynthetic Diversity.</title>
        <authorList>
            <person name="Kalkreuter E."/>
            <person name="Kautsar S.A."/>
            <person name="Yang D."/>
            <person name="Bader C.D."/>
            <person name="Teijaro C.N."/>
            <person name="Fluegel L."/>
            <person name="Davis C.M."/>
            <person name="Simpson J.R."/>
            <person name="Lauterbach L."/>
            <person name="Steele A.D."/>
            <person name="Gui C."/>
            <person name="Meng S."/>
            <person name="Li G."/>
            <person name="Viehrig K."/>
            <person name="Ye F."/>
            <person name="Su P."/>
            <person name="Kiefer A.F."/>
            <person name="Nichols A."/>
            <person name="Cepeda A.J."/>
            <person name="Yan W."/>
            <person name="Fan B."/>
            <person name="Jiang Y."/>
            <person name="Adhikari A."/>
            <person name="Zheng C.-J."/>
            <person name="Schuster L."/>
            <person name="Cowan T.M."/>
            <person name="Smanski M.J."/>
            <person name="Chevrette M.G."/>
            <person name="De Carvalho L.P.S."/>
            <person name="Shen B."/>
        </authorList>
    </citation>
    <scope>NUCLEOTIDE SEQUENCE [LARGE SCALE GENOMIC DNA]</scope>
    <source>
        <strain evidence="2 3">NPDC048946</strain>
    </source>
</reference>
<feature type="compositionally biased region" description="Low complexity" evidence="1">
    <location>
        <begin position="7"/>
        <end position="25"/>
    </location>
</feature>
<evidence type="ECO:0000256" key="1">
    <source>
        <dbReference type="SAM" id="MobiDB-lite"/>
    </source>
</evidence>
<feature type="region of interest" description="Disordered" evidence="1">
    <location>
        <begin position="1"/>
        <end position="28"/>
    </location>
</feature>
<accession>A0ABV3DFN4</accession>
<evidence type="ECO:0000313" key="2">
    <source>
        <dbReference type="EMBL" id="MEU8134548.1"/>
    </source>
</evidence>
<dbReference type="Gene3D" id="3.40.50.2000">
    <property type="entry name" value="Glycogen Phosphorylase B"/>
    <property type="match status" value="1"/>
</dbReference>
<evidence type="ECO:0008006" key="4">
    <source>
        <dbReference type="Google" id="ProtNLM"/>
    </source>
</evidence>
<dbReference type="RefSeq" id="WP_358353291.1">
    <property type="nucleotide sequence ID" value="NZ_JBEZFP010000028.1"/>
</dbReference>
<sequence length="528" mass="55873">MAETESVVTEGGADAGDAGETAEAVPENARRALPRVVLTADAPVGKAGPEISAGRALADAGNYVLLAAPAEAAEVSTTAAVSDTGVLRVLNVPVDADAAAEISVARSNVAALAGSGLVTGLRRKLARRKLAAVRDRVWQAAAADARWGERCEAAFRPYAEAFAPVAQAPVGQAATVDAKGAVPEGVVLGVGPTNMAGQGYEWARAVERRLPGVRAETFTLSSGNTFGFAADRTISTDDWLSRTWQLGQLAYVLDNYSHVLAECAMPPFGRLNGPWANFDLAELAAAGVAVGLAFHGSEIRDPAAQRARVPFSPFDPDHELTRALQSKVDRLGPVVRAMDVPKFVSTPDLLHDVPDAAWLPVVVDPQVWATDKKPLRRERPVVVHAPSSPFTKGTGLIEPVVEEMHDAGLIEYRRIKGVRASEMPALLADADIVLDQFVFGSYGVMSVQAMAAGRVTVCYLHESVTEHLPDDVPMVNADPDTLGSELERILAERDEAGKLAARGPAYVRDNHDGTRSARVLAEFLGVTP</sequence>
<dbReference type="SUPFAM" id="SSF53756">
    <property type="entry name" value="UDP-Glycosyltransferase/glycogen phosphorylase"/>
    <property type="match status" value="1"/>
</dbReference>
<organism evidence="2 3">
    <name type="scientific">Streptodolium elevatio</name>
    <dbReference type="NCBI Taxonomy" id="3157996"/>
    <lineage>
        <taxon>Bacteria</taxon>
        <taxon>Bacillati</taxon>
        <taxon>Actinomycetota</taxon>
        <taxon>Actinomycetes</taxon>
        <taxon>Kitasatosporales</taxon>
        <taxon>Streptomycetaceae</taxon>
        <taxon>Streptodolium</taxon>
    </lineage>
</organism>
<gene>
    <name evidence="2" type="ORF">AB0C36_13660</name>
</gene>
<dbReference type="EMBL" id="JBEZFP010000028">
    <property type="protein sequence ID" value="MEU8134548.1"/>
    <property type="molecule type" value="Genomic_DNA"/>
</dbReference>